<dbReference type="AlphaFoldDB" id="A0A518B405"/>
<dbReference type="PANTHER" id="PTHR35889">
    <property type="entry name" value="CYCLOINULO-OLIGOSACCHARIDE FRUCTANOTRANSFERASE-RELATED"/>
    <property type="match status" value="1"/>
</dbReference>
<protein>
    <submittedName>
        <fullName evidence="5">Planctomycete cytochrome C</fullName>
    </submittedName>
</protein>
<sequence precursor="true">MTRTTRHSLCFTLALAALAGGVSLGAEAGATNPSSGTIAFDRFGYPEGNLRSRDTGDGWKTPWKTSRHAGAMVVGEAGDPSGDRGGIVQIRGTAKRNNPLRRRLEHPVTADELFLRFRLRYDAASIDSGTDGEFFVMWLDDIDGSDGAHHNAAVPNIGVHTAGAPKHKQTMFMVRISSQHTAWTPVELEGDRWYTIVGRLWKSRGGPRGSYDRFSMWVDPKPDQASSPDATAKSPRGPNLIDWVGFATGLKTEPTDRIEIADLALGTSWSDVVLGARPVMAAQPRDLGPEVSFKDDVYPLLKTHCFDCHAGADSDSGIRLDIGGEVLGQSSGYPLVLPGKSHESPLFHRMTTEDDDERMPPDEALAKEEIALLARWIDQGAKWDETVLPAEERLTSDHWAFQRVERPDVPKVNRDDWVRTPVDAFILAEQERQGIVPAPTASPTTLARRLALDLTGLPPTPEEATSLADTPNGEDYDRLVEHYLSSPRHGERWGRFWLDLARWAETNGHQHNRPRSQAWRYRDYVIDSFNADKPYDQFLREQLAGDELQPLRDEHLVATGFLASARVSGNELDKVIQRNDMLVDVTNATASSLLGLTMECAQCHTHKFDPITARDYYRFQGFFVKGQPVYLVLPAQAENANLAGTASTADLVRARIELFETVRERLVSAAQKSRPGEEILIIRKSVEGRMKPEEKKRYRQLGQAIAKLNQAWGYYSPATSPSQVPVAPTEVRWPLLYEPTELAQAKPYLLTRGEAHSRGPEVDVGWPAVFGEVPSSAPIDEHPRRALADWLTSRDNPLTARVWANRIWLYHFGEGLVKTPSNFGVQTPEPMHRALLDWLACELMENGWSTKHLHRLIVQSNTYRQSSAHSTANASLDPDNVTYWRREPRRMEMESIRDSVLAVAGTLEDRVGGPSLKASSKNADQRRSIYLFQDRNFPSHEHRLFDGPSMLASCPQRRVSTVALQPLYLLNNGFALRAARQFAERVARRHQRPEDQVNFAFRLTVGRPPTEPELERCLNYLKAASIDASDKMPPLAQLCHSLLNLNEFLYIP</sequence>
<evidence type="ECO:0000259" key="3">
    <source>
        <dbReference type="Pfam" id="PF07587"/>
    </source>
</evidence>
<dbReference type="PANTHER" id="PTHR35889:SF3">
    <property type="entry name" value="F-BOX DOMAIN-CONTAINING PROTEIN"/>
    <property type="match status" value="1"/>
</dbReference>
<dbReference type="InterPro" id="IPR011444">
    <property type="entry name" value="DUF1549"/>
</dbReference>
<feature type="domain" description="Cytochrome C Planctomycete-type" evidence="4">
    <location>
        <begin position="305"/>
        <end position="363"/>
    </location>
</feature>
<dbReference type="Pfam" id="PF07587">
    <property type="entry name" value="PSD1"/>
    <property type="match status" value="1"/>
</dbReference>
<reference evidence="5 6" key="1">
    <citation type="submission" date="2019-02" db="EMBL/GenBank/DDBJ databases">
        <title>Deep-cultivation of Planctomycetes and their phenomic and genomic characterization uncovers novel biology.</title>
        <authorList>
            <person name="Wiegand S."/>
            <person name="Jogler M."/>
            <person name="Boedeker C."/>
            <person name="Pinto D."/>
            <person name="Vollmers J."/>
            <person name="Rivas-Marin E."/>
            <person name="Kohn T."/>
            <person name="Peeters S.H."/>
            <person name="Heuer A."/>
            <person name="Rast P."/>
            <person name="Oberbeckmann S."/>
            <person name="Bunk B."/>
            <person name="Jeske O."/>
            <person name="Meyerdierks A."/>
            <person name="Storesund J.E."/>
            <person name="Kallscheuer N."/>
            <person name="Luecker S."/>
            <person name="Lage O.M."/>
            <person name="Pohl T."/>
            <person name="Merkel B.J."/>
            <person name="Hornburger P."/>
            <person name="Mueller R.-W."/>
            <person name="Bruemmer F."/>
            <person name="Labrenz M."/>
            <person name="Spormann A.M."/>
            <person name="Op den Camp H."/>
            <person name="Overmann J."/>
            <person name="Amann R."/>
            <person name="Jetten M.S.M."/>
            <person name="Mascher T."/>
            <person name="Medema M.H."/>
            <person name="Devos D.P."/>
            <person name="Kaster A.-K."/>
            <person name="Ovreas L."/>
            <person name="Rohde M."/>
            <person name="Galperin M.Y."/>
            <person name="Jogler C."/>
        </authorList>
    </citation>
    <scope>NUCLEOTIDE SEQUENCE [LARGE SCALE GENOMIC DNA]</scope>
    <source>
        <strain evidence="5 6">Pan216</strain>
    </source>
</reference>
<proteinExistence type="predicted"/>
<dbReference type="Pfam" id="PF07635">
    <property type="entry name" value="PSCyt1"/>
    <property type="match status" value="1"/>
</dbReference>
<keyword evidence="6" id="KW-1185">Reference proteome</keyword>
<feature type="domain" description="DUF1549" evidence="2">
    <location>
        <begin position="421"/>
        <end position="624"/>
    </location>
</feature>
<accession>A0A518B405</accession>
<evidence type="ECO:0000259" key="2">
    <source>
        <dbReference type="Pfam" id="PF07583"/>
    </source>
</evidence>
<dbReference type="RefSeq" id="WP_419193577.1">
    <property type="nucleotide sequence ID" value="NZ_CP036279.1"/>
</dbReference>
<dbReference type="Pfam" id="PF07583">
    <property type="entry name" value="PSCyt2"/>
    <property type="match status" value="1"/>
</dbReference>
<evidence type="ECO:0000313" key="5">
    <source>
        <dbReference type="EMBL" id="QDU61721.1"/>
    </source>
</evidence>
<dbReference type="InterPro" id="IPR011429">
    <property type="entry name" value="Cyt_c_Planctomycete-type"/>
</dbReference>
<feature type="domain" description="DUF1553" evidence="3">
    <location>
        <begin position="784"/>
        <end position="1021"/>
    </location>
</feature>
<dbReference type="Proteomes" id="UP000317093">
    <property type="component" value="Chromosome"/>
</dbReference>
<gene>
    <name evidence="5" type="ORF">Pan216_25830</name>
</gene>
<evidence type="ECO:0000256" key="1">
    <source>
        <dbReference type="SAM" id="SignalP"/>
    </source>
</evidence>
<organism evidence="5 6">
    <name type="scientific">Kolteria novifilia</name>
    <dbReference type="NCBI Taxonomy" id="2527975"/>
    <lineage>
        <taxon>Bacteria</taxon>
        <taxon>Pseudomonadati</taxon>
        <taxon>Planctomycetota</taxon>
        <taxon>Planctomycetia</taxon>
        <taxon>Kolteriales</taxon>
        <taxon>Kolteriaceae</taxon>
        <taxon>Kolteria</taxon>
    </lineage>
</organism>
<keyword evidence="1" id="KW-0732">Signal</keyword>
<dbReference type="KEGG" id="knv:Pan216_25830"/>
<feature type="signal peptide" evidence="1">
    <location>
        <begin position="1"/>
        <end position="28"/>
    </location>
</feature>
<dbReference type="EMBL" id="CP036279">
    <property type="protein sequence ID" value="QDU61721.1"/>
    <property type="molecule type" value="Genomic_DNA"/>
</dbReference>
<evidence type="ECO:0000313" key="6">
    <source>
        <dbReference type="Proteomes" id="UP000317093"/>
    </source>
</evidence>
<name>A0A518B405_9BACT</name>
<dbReference type="InterPro" id="IPR022655">
    <property type="entry name" value="DUF1553"/>
</dbReference>
<evidence type="ECO:0000259" key="4">
    <source>
        <dbReference type="Pfam" id="PF07635"/>
    </source>
</evidence>
<feature type="chain" id="PRO_5021833657" evidence="1">
    <location>
        <begin position="29"/>
        <end position="1052"/>
    </location>
</feature>